<evidence type="ECO:0000313" key="2">
    <source>
        <dbReference type="EMBL" id="MDN7013305.1"/>
    </source>
</evidence>
<proteinExistence type="predicted"/>
<keyword evidence="3" id="KW-1185">Reference proteome</keyword>
<feature type="region of interest" description="Disordered" evidence="1">
    <location>
        <begin position="17"/>
        <end position="38"/>
    </location>
</feature>
<reference evidence="2" key="1">
    <citation type="submission" date="2019-05" db="EMBL/GenBank/DDBJ databases">
        <title>Isolation and characterization of methanogens from the cold seep sediment at Four-Way Closure Ridge.</title>
        <authorList>
            <person name="You Y.-T."/>
            <person name="Chen S.-C."/>
            <person name="Zhang W.-L."/>
            <person name="Lai M.-C."/>
        </authorList>
    </citation>
    <scope>NUCLEOTIDE SEQUENCE</scope>
    <source>
        <strain evidence="2">FWC-SCC3</strain>
    </source>
</reference>
<feature type="compositionally biased region" description="Basic and acidic residues" evidence="1">
    <location>
        <begin position="22"/>
        <end position="38"/>
    </location>
</feature>
<evidence type="ECO:0000313" key="3">
    <source>
        <dbReference type="Proteomes" id="UP001168423"/>
    </source>
</evidence>
<name>A0ABT8M2P2_9EURY</name>
<evidence type="ECO:0000256" key="1">
    <source>
        <dbReference type="SAM" id="MobiDB-lite"/>
    </source>
</evidence>
<protein>
    <submittedName>
        <fullName evidence="2">Uncharacterized protein</fullName>
    </submittedName>
</protein>
<dbReference type="EMBL" id="VCYI01000012">
    <property type="protein sequence ID" value="MDN7013305.1"/>
    <property type="molecule type" value="Genomic_DNA"/>
</dbReference>
<sequence>MTSIRLQDIGDIPLWTNNAKNPSERVREEPHRSDRLSGDQEVVFSDAVSRSRKHRLTTNGEEALTGTLAACPYRIGEHGFTSLAECGVRHLTPFRRNRCAGIIRQRLKQQVRDRV</sequence>
<accession>A0ABT8M2P2</accession>
<comment type="caution">
    <text evidence="2">The sequence shown here is derived from an EMBL/GenBank/DDBJ whole genome shotgun (WGS) entry which is preliminary data.</text>
</comment>
<gene>
    <name evidence="2" type="ORF">FGW20_09665</name>
</gene>
<dbReference type="Proteomes" id="UP001168423">
    <property type="component" value="Unassembled WGS sequence"/>
</dbReference>
<organism evidence="2 3">
    <name type="scientific">Methanoculleus methanifontis</name>
    <dbReference type="NCBI Taxonomy" id="2584086"/>
    <lineage>
        <taxon>Archaea</taxon>
        <taxon>Methanobacteriati</taxon>
        <taxon>Methanobacteriota</taxon>
        <taxon>Stenosarchaea group</taxon>
        <taxon>Methanomicrobia</taxon>
        <taxon>Methanomicrobiales</taxon>
        <taxon>Methanomicrobiaceae</taxon>
        <taxon>Methanoculleus</taxon>
    </lineage>
</organism>
<dbReference type="RefSeq" id="WP_301677893.1">
    <property type="nucleotide sequence ID" value="NZ_VCYI01000012.1"/>
</dbReference>